<gene>
    <name evidence="1" type="ORF">CDAR_80451</name>
</gene>
<protein>
    <submittedName>
        <fullName evidence="1">Uncharacterized protein</fullName>
    </submittedName>
</protein>
<dbReference type="Proteomes" id="UP001054837">
    <property type="component" value="Unassembled WGS sequence"/>
</dbReference>
<evidence type="ECO:0000313" key="2">
    <source>
        <dbReference type="Proteomes" id="UP001054837"/>
    </source>
</evidence>
<accession>A0AAV4QAM5</accession>
<feature type="non-terminal residue" evidence="1">
    <location>
        <position position="1"/>
    </location>
</feature>
<organism evidence="1 2">
    <name type="scientific">Caerostris darwini</name>
    <dbReference type="NCBI Taxonomy" id="1538125"/>
    <lineage>
        <taxon>Eukaryota</taxon>
        <taxon>Metazoa</taxon>
        <taxon>Ecdysozoa</taxon>
        <taxon>Arthropoda</taxon>
        <taxon>Chelicerata</taxon>
        <taxon>Arachnida</taxon>
        <taxon>Araneae</taxon>
        <taxon>Araneomorphae</taxon>
        <taxon>Entelegynae</taxon>
        <taxon>Araneoidea</taxon>
        <taxon>Araneidae</taxon>
        <taxon>Caerostris</taxon>
    </lineage>
</organism>
<sequence>GVRHCDLCVCHPQHVATGSGQTPSSGRHPCEDTAGISGGSDVPCVSRNLAALGPTHGTESSGHSGLLWLLCRCCGGDASFRISHGSSRLAGLLLLLR</sequence>
<name>A0AAV4QAM5_9ARAC</name>
<dbReference type="AlphaFoldDB" id="A0AAV4QAM5"/>
<comment type="caution">
    <text evidence="1">The sequence shown here is derived from an EMBL/GenBank/DDBJ whole genome shotgun (WGS) entry which is preliminary data.</text>
</comment>
<proteinExistence type="predicted"/>
<keyword evidence="2" id="KW-1185">Reference proteome</keyword>
<dbReference type="EMBL" id="BPLQ01004202">
    <property type="protein sequence ID" value="GIY06367.1"/>
    <property type="molecule type" value="Genomic_DNA"/>
</dbReference>
<evidence type="ECO:0000313" key="1">
    <source>
        <dbReference type="EMBL" id="GIY06367.1"/>
    </source>
</evidence>
<reference evidence="1 2" key="1">
    <citation type="submission" date="2021-06" db="EMBL/GenBank/DDBJ databases">
        <title>Caerostris darwini draft genome.</title>
        <authorList>
            <person name="Kono N."/>
            <person name="Arakawa K."/>
        </authorList>
    </citation>
    <scope>NUCLEOTIDE SEQUENCE [LARGE SCALE GENOMIC DNA]</scope>
</reference>